<evidence type="ECO:0000313" key="3">
    <source>
        <dbReference type="Proteomes" id="UP000308267"/>
    </source>
</evidence>
<reference evidence="2 3" key="1">
    <citation type="journal article" date="2019" name="BMC Genomics">
        <title>New insights from Opisthorchis felineus genome: update on genomics of the epidemiologically important liver flukes.</title>
        <authorList>
            <person name="Ershov N.I."/>
            <person name="Mordvinov V.A."/>
            <person name="Prokhortchouk E.B."/>
            <person name="Pakharukova M.Y."/>
            <person name="Gunbin K.V."/>
            <person name="Ustyantsev K."/>
            <person name="Genaev M.A."/>
            <person name="Blinov A.G."/>
            <person name="Mazur A."/>
            <person name="Boulygina E."/>
            <person name="Tsygankova S."/>
            <person name="Khrameeva E."/>
            <person name="Chekanov N."/>
            <person name="Fan G."/>
            <person name="Xiao A."/>
            <person name="Zhang H."/>
            <person name="Xu X."/>
            <person name="Yang H."/>
            <person name="Solovyev V."/>
            <person name="Lee S.M."/>
            <person name="Liu X."/>
            <person name="Afonnikov D.A."/>
            <person name="Skryabin K.G."/>
        </authorList>
    </citation>
    <scope>NUCLEOTIDE SEQUENCE [LARGE SCALE GENOMIC DNA]</scope>
    <source>
        <strain evidence="2">AK-0245</strain>
        <tissue evidence="2">Whole organism</tissue>
    </source>
</reference>
<dbReference type="OrthoDB" id="10490417at2759"/>
<dbReference type="Proteomes" id="UP000308267">
    <property type="component" value="Unassembled WGS sequence"/>
</dbReference>
<feature type="chain" id="PRO_5020490655" evidence="1">
    <location>
        <begin position="20"/>
        <end position="208"/>
    </location>
</feature>
<keyword evidence="3" id="KW-1185">Reference proteome</keyword>
<dbReference type="EMBL" id="SJOL01009809">
    <property type="protein sequence ID" value="TGZ55572.1"/>
    <property type="molecule type" value="Genomic_DNA"/>
</dbReference>
<gene>
    <name evidence="2" type="ORF">CRM22_010347</name>
</gene>
<organism evidence="2 3">
    <name type="scientific">Opisthorchis felineus</name>
    <dbReference type="NCBI Taxonomy" id="147828"/>
    <lineage>
        <taxon>Eukaryota</taxon>
        <taxon>Metazoa</taxon>
        <taxon>Spiralia</taxon>
        <taxon>Lophotrochozoa</taxon>
        <taxon>Platyhelminthes</taxon>
        <taxon>Trematoda</taxon>
        <taxon>Digenea</taxon>
        <taxon>Opisthorchiida</taxon>
        <taxon>Opisthorchiata</taxon>
        <taxon>Opisthorchiidae</taxon>
        <taxon>Opisthorchis</taxon>
    </lineage>
</organism>
<accession>A0A4S2KZ10</accession>
<dbReference type="AlphaFoldDB" id="A0A4S2KZ10"/>
<keyword evidence="1" id="KW-0732">Signal</keyword>
<sequence length="208" mass="23680">MAVLFSGVFGVIFFAASFGSKWGKSEEIIVEFDANGTEESSSNKCAALKRGRSQYWKHGRLHHCEFVEEKDGVRTFIVSVDRGKLPSDHDMLQSDLFFWTLNRQLNLDKRRCQTLVGSRNMPATSSTFRLTNPAQDSDICEQLDSVLPEGVDLTSCVQENGPVVFFRSQPLQVHRIALSVPIPRSGYLLLLQRMNRHFLRCRYNMFAV</sequence>
<name>A0A4S2KZ10_OPIFE</name>
<comment type="caution">
    <text evidence="2">The sequence shown here is derived from an EMBL/GenBank/DDBJ whole genome shotgun (WGS) entry which is preliminary data.</text>
</comment>
<evidence type="ECO:0000313" key="2">
    <source>
        <dbReference type="EMBL" id="TGZ55572.1"/>
    </source>
</evidence>
<proteinExistence type="predicted"/>
<evidence type="ECO:0000256" key="1">
    <source>
        <dbReference type="SAM" id="SignalP"/>
    </source>
</evidence>
<protein>
    <submittedName>
        <fullName evidence="2">Uncharacterized protein</fullName>
    </submittedName>
</protein>
<feature type="signal peptide" evidence="1">
    <location>
        <begin position="1"/>
        <end position="19"/>
    </location>
</feature>